<keyword evidence="3 5" id="KW-0808">Transferase</keyword>
<protein>
    <submittedName>
        <fullName evidence="5">Putative methyltransferase protein</fullName>
    </submittedName>
</protein>
<dbReference type="SUPFAM" id="SSF53335">
    <property type="entry name" value="S-adenosyl-L-methionine-dependent methyltransferases"/>
    <property type="match status" value="1"/>
</dbReference>
<dbReference type="RefSeq" id="XP_007918333.1">
    <property type="nucleotide sequence ID" value="XM_007920142.1"/>
</dbReference>
<sequence>MSAAAPYEPLAKEAAKGFANASAYDAYRPSYPPEAVEALLKQLHIAGQAHANVVEIASGTGKFTEQLAARPENYNVIAIEPHAGMRAELERKALRDVKVVDGHAAKMPVGDEWGDACIAAQSFHWFATDEAVNEIHRVLKEKAVFGMIWNVEDYNKPSSWKATTAWEQKLNNLIFSTSTDGRPRFRDQAWQEVFQKQLKSNPLQVIRDTLIDRLPKFSVPLGQDSVSWTVWLTEDALWNRFNTLSQIAVLEGEKKVAAQAWFKEALTMDDVERNEKGEVAVHGVTYFAWTDRM</sequence>
<keyword evidence="2 5" id="KW-0489">Methyltransferase</keyword>
<evidence type="ECO:0000256" key="1">
    <source>
        <dbReference type="ARBA" id="ARBA00008361"/>
    </source>
</evidence>
<dbReference type="HOGENOM" id="CLU_049344_4_0_1"/>
<comment type="similarity">
    <text evidence="1">Belongs to the methyltransferase superfamily.</text>
</comment>
<keyword evidence="6" id="KW-1185">Reference proteome</keyword>
<organism evidence="5 6">
    <name type="scientific">Phaeoacremonium minimum (strain UCR-PA7)</name>
    <name type="common">Esca disease fungus</name>
    <name type="synonym">Togninia minima</name>
    <dbReference type="NCBI Taxonomy" id="1286976"/>
    <lineage>
        <taxon>Eukaryota</taxon>
        <taxon>Fungi</taxon>
        <taxon>Dikarya</taxon>
        <taxon>Ascomycota</taxon>
        <taxon>Pezizomycotina</taxon>
        <taxon>Sordariomycetes</taxon>
        <taxon>Sordariomycetidae</taxon>
        <taxon>Togniniales</taxon>
        <taxon>Togniniaceae</taxon>
        <taxon>Phaeoacremonium</taxon>
    </lineage>
</organism>
<dbReference type="PANTHER" id="PTHR44942">
    <property type="entry name" value="METHYLTRANSF_11 DOMAIN-CONTAINING PROTEIN"/>
    <property type="match status" value="1"/>
</dbReference>
<accession>R8BCA0</accession>
<dbReference type="InterPro" id="IPR013216">
    <property type="entry name" value="Methyltransf_11"/>
</dbReference>
<feature type="domain" description="Methyltransferase type 11" evidence="4">
    <location>
        <begin position="55"/>
        <end position="144"/>
    </location>
</feature>
<dbReference type="OrthoDB" id="10027013at2759"/>
<dbReference type="Gene3D" id="3.40.50.150">
    <property type="entry name" value="Vaccinia Virus protein VP39"/>
    <property type="match status" value="1"/>
</dbReference>
<dbReference type="Pfam" id="PF08241">
    <property type="entry name" value="Methyltransf_11"/>
    <property type="match status" value="1"/>
</dbReference>
<dbReference type="InterPro" id="IPR051052">
    <property type="entry name" value="Diverse_substrate_MTase"/>
</dbReference>
<dbReference type="Proteomes" id="UP000014074">
    <property type="component" value="Unassembled WGS sequence"/>
</dbReference>
<proteinExistence type="inferred from homology"/>
<dbReference type="AlphaFoldDB" id="R8BCA0"/>
<dbReference type="GO" id="GO:0008757">
    <property type="term" value="F:S-adenosylmethionine-dependent methyltransferase activity"/>
    <property type="evidence" value="ECO:0007669"/>
    <property type="project" value="InterPro"/>
</dbReference>
<dbReference type="EMBL" id="KB933309">
    <property type="protein sequence ID" value="EON96910.1"/>
    <property type="molecule type" value="Genomic_DNA"/>
</dbReference>
<gene>
    <name evidence="5" type="ORF">UCRPA7_7614</name>
</gene>
<evidence type="ECO:0000256" key="2">
    <source>
        <dbReference type="ARBA" id="ARBA00022603"/>
    </source>
</evidence>
<dbReference type="eggNOG" id="KOG3010">
    <property type="taxonomic scope" value="Eukaryota"/>
</dbReference>
<dbReference type="GO" id="GO:0032259">
    <property type="term" value="P:methylation"/>
    <property type="evidence" value="ECO:0007669"/>
    <property type="project" value="UniProtKB-KW"/>
</dbReference>
<evidence type="ECO:0000313" key="5">
    <source>
        <dbReference type="EMBL" id="EON96910.1"/>
    </source>
</evidence>
<dbReference type="KEGG" id="tmn:UCRPA7_7614"/>
<reference evidence="6" key="1">
    <citation type="journal article" date="2013" name="Genome Announc.">
        <title>Draft genome sequence of the ascomycete Phaeoacremonium aleophilum strain UCR-PA7, a causal agent of the esca disease complex in grapevines.</title>
        <authorList>
            <person name="Blanco-Ulate B."/>
            <person name="Rolshausen P."/>
            <person name="Cantu D."/>
        </authorList>
    </citation>
    <scope>NUCLEOTIDE SEQUENCE [LARGE SCALE GENOMIC DNA]</scope>
    <source>
        <strain evidence="6">UCR-PA7</strain>
    </source>
</reference>
<dbReference type="PANTHER" id="PTHR44942:SF4">
    <property type="entry name" value="METHYLTRANSFERASE TYPE 11 DOMAIN-CONTAINING PROTEIN"/>
    <property type="match status" value="1"/>
</dbReference>
<dbReference type="InterPro" id="IPR029063">
    <property type="entry name" value="SAM-dependent_MTases_sf"/>
</dbReference>
<evidence type="ECO:0000259" key="4">
    <source>
        <dbReference type="Pfam" id="PF08241"/>
    </source>
</evidence>
<evidence type="ECO:0000256" key="3">
    <source>
        <dbReference type="ARBA" id="ARBA00022679"/>
    </source>
</evidence>
<dbReference type="CDD" id="cd02440">
    <property type="entry name" value="AdoMet_MTases"/>
    <property type="match status" value="1"/>
</dbReference>
<evidence type="ECO:0000313" key="6">
    <source>
        <dbReference type="Proteomes" id="UP000014074"/>
    </source>
</evidence>
<name>R8BCA0_PHAM7</name>
<dbReference type="GeneID" id="19328390"/>